<evidence type="ECO:0000313" key="2">
    <source>
        <dbReference type="EMBL" id="MDQ7246611.1"/>
    </source>
</evidence>
<keyword evidence="1" id="KW-0812">Transmembrane</keyword>
<feature type="transmembrane region" description="Helical" evidence="1">
    <location>
        <begin position="20"/>
        <end position="40"/>
    </location>
</feature>
<accession>A0ABU0YHT4</accession>
<name>A0ABU0YHT4_9PROT</name>
<protein>
    <submittedName>
        <fullName evidence="2">Uncharacterized protein</fullName>
    </submittedName>
</protein>
<organism evidence="2 3">
    <name type="scientific">Dongia sedimenti</name>
    <dbReference type="NCBI Taxonomy" id="3064282"/>
    <lineage>
        <taxon>Bacteria</taxon>
        <taxon>Pseudomonadati</taxon>
        <taxon>Pseudomonadota</taxon>
        <taxon>Alphaproteobacteria</taxon>
        <taxon>Rhodospirillales</taxon>
        <taxon>Dongiaceae</taxon>
        <taxon>Dongia</taxon>
    </lineage>
</organism>
<evidence type="ECO:0000256" key="1">
    <source>
        <dbReference type="SAM" id="Phobius"/>
    </source>
</evidence>
<dbReference type="EMBL" id="JAUYVI010000001">
    <property type="protein sequence ID" value="MDQ7246611.1"/>
    <property type="molecule type" value="Genomic_DNA"/>
</dbReference>
<comment type="caution">
    <text evidence="2">The sequence shown here is derived from an EMBL/GenBank/DDBJ whole genome shotgun (WGS) entry which is preliminary data.</text>
</comment>
<gene>
    <name evidence="2" type="ORF">Q8A70_02990</name>
</gene>
<keyword evidence="1" id="KW-1133">Transmembrane helix</keyword>
<keyword evidence="1" id="KW-0472">Membrane</keyword>
<sequence length="41" mass="4343">MPNYETYFDVLSEHAAPRNVVGTSVAVVLILAAALLAISIL</sequence>
<dbReference type="Proteomes" id="UP001230156">
    <property type="component" value="Unassembled WGS sequence"/>
</dbReference>
<evidence type="ECO:0000313" key="3">
    <source>
        <dbReference type="Proteomes" id="UP001230156"/>
    </source>
</evidence>
<keyword evidence="3" id="KW-1185">Reference proteome</keyword>
<dbReference type="RefSeq" id="WP_379954002.1">
    <property type="nucleotide sequence ID" value="NZ_JAUYVI010000001.1"/>
</dbReference>
<reference evidence="3" key="1">
    <citation type="submission" date="2023-08" db="EMBL/GenBank/DDBJ databases">
        <title>Rhodospirillaceae gen. nov., a novel taxon isolated from the Yangtze River Yuezi River estuary sludge.</title>
        <authorList>
            <person name="Ruan L."/>
        </authorList>
    </citation>
    <scope>NUCLEOTIDE SEQUENCE [LARGE SCALE GENOMIC DNA]</scope>
    <source>
        <strain evidence="3">R-7</strain>
    </source>
</reference>
<proteinExistence type="predicted"/>